<name>A0A9X2BE15_9BACL</name>
<keyword evidence="2" id="KW-0813">Transport</keyword>
<feature type="transmembrane region" description="Helical" evidence="7">
    <location>
        <begin position="72"/>
        <end position="89"/>
    </location>
</feature>
<dbReference type="Gene3D" id="1.20.1720.10">
    <property type="entry name" value="Multidrug resistance protein D"/>
    <property type="match status" value="1"/>
</dbReference>
<evidence type="ECO:0000256" key="7">
    <source>
        <dbReference type="SAM" id="Phobius"/>
    </source>
</evidence>
<organism evidence="9 10">
    <name type="scientific">Fictibacillus marinisediminis</name>
    <dbReference type="NCBI Taxonomy" id="2878389"/>
    <lineage>
        <taxon>Bacteria</taxon>
        <taxon>Bacillati</taxon>
        <taxon>Bacillota</taxon>
        <taxon>Bacilli</taxon>
        <taxon>Bacillales</taxon>
        <taxon>Fictibacillaceae</taxon>
        <taxon>Fictibacillus</taxon>
    </lineage>
</organism>
<gene>
    <name evidence="9" type="ORF">LCY76_18015</name>
</gene>
<feature type="transmembrane region" description="Helical" evidence="7">
    <location>
        <begin position="244"/>
        <end position="261"/>
    </location>
</feature>
<feature type="transmembrane region" description="Helical" evidence="7">
    <location>
        <begin position="101"/>
        <end position="122"/>
    </location>
</feature>
<dbReference type="GO" id="GO:0005886">
    <property type="term" value="C:plasma membrane"/>
    <property type="evidence" value="ECO:0007669"/>
    <property type="project" value="UniProtKB-SubCell"/>
</dbReference>
<dbReference type="InterPro" id="IPR011701">
    <property type="entry name" value="MFS"/>
</dbReference>
<evidence type="ECO:0000313" key="10">
    <source>
        <dbReference type="Proteomes" id="UP001139011"/>
    </source>
</evidence>
<keyword evidence="3" id="KW-1003">Cell membrane</keyword>
<protein>
    <submittedName>
        <fullName evidence="9">MFS transporter</fullName>
    </submittedName>
</protein>
<evidence type="ECO:0000313" key="9">
    <source>
        <dbReference type="EMBL" id="MCK6258474.1"/>
    </source>
</evidence>
<feature type="domain" description="Major facilitator superfamily (MFS) profile" evidence="8">
    <location>
        <begin position="6"/>
        <end position="385"/>
    </location>
</feature>
<evidence type="ECO:0000259" key="8">
    <source>
        <dbReference type="PROSITE" id="PS50850"/>
    </source>
</evidence>
<feature type="transmembrane region" description="Helical" evidence="7">
    <location>
        <begin position="161"/>
        <end position="180"/>
    </location>
</feature>
<accession>A0A9X2BE15</accession>
<keyword evidence="10" id="KW-1185">Reference proteome</keyword>
<feature type="transmembrane region" description="Helical" evidence="7">
    <location>
        <begin position="207"/>
        <end position="232"/>
    </location>
</feature>
<dbReference type="PANTHER" id="PTHR43124">
    <property type="entry name" value="PURINE EFFLUX PUMP PBUE"/>
    <property type="match status" value="1"/>
</dbReference>
<dbReference type="PRINTS" id="PR01036">
    <property type="entry name" value="TCRTETB"/>
</dbReference>
<dbReference type="Proteomes" id="UP001139011">
    <property type="component" value="Unassembled WGS sequence"/>
</dbReference>
<keyword evidence="6 7" id="KW-0472">Membrane</keyword>
<dbReference type="SUPFAM" id="SSF103473">
    <property type="entry name" value="MFS general substrate transporter"/>
    <property type="match status" value="1"/>
</dbReference>
<sequence length="390" mass="42125">MNKKIILYCVAFAAFFGPFTQTIYTPILPEIQHEFQTSGFIVNLTISIFTFILAMMQMVYGPLTDKIGRRKVLLPAILLYVAASAGAALSPNIWTLLVFRAVQAAGIAAGSVVATTVIGDLFEGKALGRSMGTFQMLVALGPVVGPVVGGFVGGYTGYQGVFWVLTGTGLVMFFANLKLLPETKPAGESRKGFSFSDFTIVLKKRTALAIVLLGFIQYYTFYNFLVFLPHLLAALYGLSASEKGLVFLPMSLFLVAGSYVGGQLQERGNPKNFLIVTSTLNVLATVLFVFLSSVSLPVLIASISLFGLCLGLSLPVQTTLLARAFQHNRATAIGVYNFFRYLGMAAGPMIGSMFYKVGNRAEFIFAACLFAAAVYFAGRQFLKSAEESMN</sequence>
<evidence type="ECO:0000256" key="3">
    <source>
        <dbReference type="ARBA" id="ARBA00022475"/>
    </source>
</evidence>
<keyword evidence="4 7" id="KW-0812">Transmembrane</keyword>
<feature type="transmembrane region" description="Helical" evidence="7">
    <location>
        <begin position="298"/>
        <end position="317"/>
    </location>
</feature>
<dbReference type="PROSITE" id="PS50850">
    <property type="entry name" value="MFS"/>
    <property type="match status" value="1"/>
</dbReference>
<dbReference type="InterPro" id="IPR050189">
    <property type="entry name" value="MFS_Efflux_Transporters"/>
</dbReference>
<feature type="transmembrane region" description="Helical" evidence="7">
    <location>
        <begin position="273"/>
        <end position="292"/>
    </location>
</feature>
<dbReference type="PANTHER" id="PTHR43124:SF3">
    <property type="entry name" value="CHLORAMPHENICOL EFFLUX PUMP RV0191"/>
    <property type="match status" value="1"/>
</dbReference>
<dbReference type="EMBL" id="JAIWJX010000002">
    <property type="protein sequence ID" value="MCK6258474.1"/>
    <property type="molecule type" value="Genomic_DNA"/>
</dbReference>
<evidence type="ECO:0000256" key="6">
    <source>
        <dbReference type="ARBA" id="ARBA00023136"/>
    </source>
</evidence>
<keyword evidence="5 7" id="KW-1133">Transmembrane helix</keyword>
<evidence type="ECO:0000256" key="1">
    <source>
        <dbReference type="ARBA" id="ARBA00004651"/>
    </source>
</evidence>
<comment type="subcellular location">
    <subcellularLocation>
        <location evidence="1">Cell membrane</location>
        <topology evidence="1">Multi-pass membrane protein</topology>
    </subcellularLocation>
</comment>
<evidence type="ECO:0000256" key="2">
    <source>
        <dbReference type="ARBA" id="ARBA00022448"/>
    </source>
</evidence>
<reference evidence="9" key="1">
    <citation type="submission" date="2021-09" db="EMBL/GenBank/DDBJ databases">
        <title>Genome analysis of Fictibacillus sp. KIGAM418 isolated from marine sediment.</title>
        <authorList>
            <person name="Seo M.-J."/>
            <person name="Cho E.-S."/>
            <person name="Hwang C.Y."/>
        </authorList>
    </citation>
    <scope>NUCLEOTIDE SEQUENCE</scope>
    <source>
        <strain evidence="9">KIGAM418</strain>
    </source>
</reference>
<dbReference type="GO" id="GO:0022857">
    <property type="term" value="F:transmembrane transporter activity"/>
    <property type="evidence" value="ECO:0007669"/>
    <property type="project" value="InterPro"/>
</dbReference>
<dbReference type="CDD" id="cd17474">
    <property type="entry name" value="MFS_YfmO_like"/>
    <property type="match status" value="1"/>
</dbReference>
<comment type="caution">
    <text evidence="9">The sequence shown here is derived from an EMBL/GenBank/DDBJ whole genome shotgun (WGS) entry which is preliminary data.</text>
</comment>
<evidence type="ECO:0000256" key="5">
    <source>
        <dbReference type="ARBA" id="ARBA00022989"/>
    </source>
</evidence>
<feature type="transmembrane region" description="Helical" evidence="7">
    <location>
        <begin position="363"/>
        <end position="382"/>
    </location>
</feature>
<dbReference type="Pfam" id="PF07690">
    <property type="entry name" value="MFS_1"/>
    <property type="match status" value="1"/>
</dbReference>
<feature type="transmembrane region" description="Helical" evidence="7">
    <location>
        <begin position="38"/>
        <end position="60"/>
    </location>
</feature>
<feature type="transmembrane region" description="Helical" evidence="7">
    <location>
        <begin position="338"/>
        <end position="357"/>
    </location>
</feature>
<dbReference type="AlphaFoldDB" id="A0A9X2BE15"/>
<dbReference type="RefSeq" id="WP_248253761.1">
    <property type="nucleotide sequence ID" value="NZ_JAIWJX010000002.1"/>
</dbReference>
<proteinExistence type="predicted"/>
<feature type="transmembrane region" description="Helical" evidence="7">
    <location>
        <begin position="134"/>
        <end position="155"/>
    </location>
</feature>
<evidence type="ECO:0000256" key="4">
    <source>
        <dbReference type="ARBA" id="ARBA00022692"/>
    </source>
</evidence>
<dbReference type="InterPro" id="IPR036259">
    <property type="entry name" value="MFS_trans_sf"/>
</dbReference>
<dbReference type="InterPro" id="IPR020846">
    <property type="entry name" value="MFS_dom"/>
</dbReference>